<proteinExistence type="inferred from homology"/>
<dbReference type="PIRSF" id="PIRSF018300">
    <property type="entry name" value="DNA_pol_alph_2"/>
    <property type="match status" value="1"/>
</dbReference>
<feature type="domain" description="DNA polymerase alpha/delta/epsilon subunit B" evidence="6">
    <location>
        <begin position="292"/>
        <end position="516"/>
    </location>
</feature>
<organism evidence="8 9">
    <name type="scientific">Meripilus lineatus</name>
    <dbReference type="NCBI Taxonomy" id="2056292"/>
    <lineage>
        <taxon>Eukaryota</taxon>
        <taxon>Fungi</taxon>
        <taxon>Dikarya</taxon>
        <taxon>Basidiomycota</taxon>
        <taxon>Agaricomycotina</taxon>
        <taxon>Agaricomycetes</taxon>
        <taxon>Polyporales</taxon>
        <taxon>Meripilaceae</taxon>
        <taxon>Meripilus</taxon>
    </lineage>
</organism>
<feature type="domain" description="DNA polymerase alpha subunit B OB" evidence="7">
    <location>
        <begin position="155"/>
        <end position="273"/>
    </location>
</feature>
<keyword evidence="9" id="KW-1185">Reference proteome</keyword>
<keyword evidence="4" id="KW-0235">DNA replication</keyword>
<accession>A0AAD5Y888</accession>
<dbReference type="Gene3D" id="3.60.21.60">
    <property type="match status" value="1"/>
</dbReference>
<evidence type="ECO:0000256" key="3">
    <source>
        <dbReference type="ARBA" id="ARBA00018596"/>
    </source>
</evidence>
<evidence type="ECO:0000313" key="9">
    <source>
        <dbReference type="Proteomes" id="UP001212997"/>
    </source>
</evidence>
<evidence type="ECO:0000259" key="7">
    <source>
        <dbReference type="Pfam" id="PF22062"/>
    </source>
</evidence>
<dbReference type="InterPro" id="IPR016722">
    <property type="entry name" value="DNA_pol_alpha_bsu"/>
</dbReference>
<dbReference type="GO" id="GO:0005658">
    <property type="term" value="C:alpha DNA polymerase:primase complex"/>
    <property type="evidence" value="ECO:0007669"/>
    <property type="project" value="TreeGrafter"/>
</dbReference>
<reference evidence="8" key="1">
    <citation type="submission" date="2022-07" db="EMBL/GenBank/DDBJ databases">
        <title>Genome Sequence of Physisporinus lineatus.</title>
        <authorList>
            <person name="Buettner E."/>
        </authorList>
    </citation>
    <scope>NUCLEOTIDE SEQUENCE</scope>
    <source>
        <strain evidence="8">VT162</strain>
    </source>
</reference>
<dbReference type="InterPro" id="IPR007185">
    <property type="entry name" value="DNA_pol_a/d/e_bsu"/>
</dbReference>
<name>A0AAD5Y888_9APHY</name>
<dbReference type="GO" id="GO:0006270">
    <property type="term" value="P:DNA replication initiation"/>
    <property type="evidence" value="ECO:0007669"/>
    <property type="project" value="TreeGrafter"/>
</dbReference>
<keyword evidence="5" id="KW-0539">Nucleus</keyword>
<evidence type="ECO:0000256" key="2">
    <source>
        <dbReference type="ARBA" id="ARBA00007299"/>
    </source>
</evidence>
<dbReference type="Pfam" id="PF04042">
    <property type="entry name" value="DNA_pol_E_B"/>
    <property type="match status" value="1"/>
</dbReference>
<gene>
    <name evidence="8" type="ORF">NLI96_g12377</name>
</gene>
<dbReference type="InterPro" id="IPR054300">
    <property type="entry name" value="OB_DPOA2"/>
</dbReference>
<comment type="similarity">
    <text evidence="2">Belongs to the DNA polymerase alpha subunit B family.</text>
</comment>
<protein>
    <recommendedName>
        <fullName evidence="3">DNA polymerase alpha subunit B</fullName>
    </recommendedName>
</protein>
<dbReference type="GO" id="GO:0003677">
    <property type="term" value="F:DNA binding"/>
    <property type="evidence" value="ECO:0007669"/>
    <property type="project" value="InterPro"/>
</dbReference>
<evidence type="ECO:0000256" key="5">
    <source>
        <dbReference type="ARBA" id="ARBA00023242"/>
    </source>
</evidence>
<evidence type="ECO:0000259" key="6">
    <source>
        <dbReference type="Pfam" id="PF04042"/>
    </source>
</evidence>
<dbReference type="AlphaFoldDB" id="A0AAD5Y888"/>
<sequence>MDDLAKQLTAEALFGPMEQVLVQELAQLCQFHNETPDGLYCVWESTKQFSSRSASFTYGFDAKGLEALKSVLQKKPKARQTPMKRLEALGRFSSNAHKSNKPLTVADAYPARTGKITSETKEQALPTRSRAPHVASKVEYRGPDMDEASRKARRFLDERIDEFAALVKEFYDIPEFGNPSSVTEGEVTVVGRIVMDSDTTSTSHVKLNEASLVLESSRSMATGVRVPLRFDTNIRVRRGRPGTNGFGLFPGAIVALRGRNGGGGWFQATELLTLPPLAPPPKSTKHEPFSMLIASGPYTSEADFEFKPWDTFVKRMEHDLPDVVLLIGPFLDCSHPHIKGGLIDSSPSTLFNDLFVERLQGFLDHSPSSIILLVPSVRDILHKYATFPQCELDHDLLNDPRIKLLPNPCTFELNGNLLGVSSVDILFHLRKDEVFKAASVIAAQEGMPLKENDSMSRLCSHLLEQRSFYPLFPPPLDIAPEVNLDISHSNELQMYNNEMQVPSLVIIPSRLKSFAKVRFDPVNNKLLN</sequence>
<dbReference type="Proteomes" id="UP001212997">
    <property type="component" value="Unassembled WGS sequence"/>
</dbReference>
<dbReference type="EMBL" id="JANAWD010001027">
    <property type="protein sequence ID" value="KAJ3474581.1"/>
    <property type="molecule type" value="Genomic_DNA"/>
</dbReference>
<comment type="caution">
    <text evidence="8">The sequence shown here is derived from an EMBL/GenBank/DDBJ whole genome shotgun (WGS) entry which is preliminary data.</text>
</comment>
<evidence type="ECO:0000256" key="4">
    <source>
        <dbReference type="ARBA" id="ARBA00022705"/>
    </source>
</evidence>
<dbReference type="Pfam" id="PF22062">
    <property type="entry name" value="OB_DPOA2"/>
    <property type="match status" value="1"/>
</dbReference>
<dbReference type="PANTHER" id="PTHR23061">
    <property type="entry name" value="DNA POLYMERASE 2 ALPHA 70 KDA SUBUNIT"/>
    <property type="match status" value="1"/>
</dbReference>
<comment type="subcellular location">
    <subcellularLocation>
        <location evidence="1">Nucleus</location>
    </subcellularLocation>
</comment>
<evidence type="ECO:0000313" key="8">
    <source>
        <dbReference type="EMBL" id="KAJ3474581.1"/>
    </source>
</evidence>
<dbReference type="PANTHER" id="PTHR23061:SF12">
    <property type="entry name" value="DNA POLYMERASE ALPHA SUBUNIT B"/>
    <property type="match status" value="1"/>
</dbReference>
<evidence type="ECO:0000256" key="1">
    <source>
        <dbReference type="ARBA" id="ARBA00004123"/>
    </source>
</evidence>